<evidence type="ECO:0000313" key="2">
    <source>
        <dbReference type="Proteomes" id="UP000042997"/>
    </source>
</evidence>
<dbReference type="Proteomes" id="UP000042997">
    <property type="component" value="Unassembled WGS sequence"/>
</dbReference>
<proteinExistence type="predicted"/>
<sequence length="407" mass="44517">MMSETYERFSATANQIAGAAVAAQEIGNDVLWANRYLAVHGEPAGTLDGALLRTIQDGFRAVLPSAQSRYFVLADLCLKTGIELNRCAWIYYDTEERNYERLNANLLFPESIDAYDPETPAAGPARPYPDPVRTGVAGRTELPHPEAPDEDVREIVAEAAGWLGDVDKTIEMLTEWSPIAQVIEPLDGNWNELRRLGNAYRIAGEAVEAGGENLDAVVRALDPHWNGQAARAFTDYAGRIVDALRWEGPVGRVVEETCNLVAEKIREAIVTAVRSLKEMLEEEVAFDDGMQTLKFALKKVPFAGTAVQILTLARIVRDTIAFVDDVVTRIRALTDALRAFLDALASPANALQEQVDHTLAPLTEAYERTEHRAAVAVDLAGVADVRGPVNKPSEPYSVGENPWADAP</sequence>
<dbReference type="AlphaFoldDB" id="A0A098BRV5"/>
<accession>A0A098BRV5</accession>
<dbReference type="EMBL" id="CCSD01000098">
    <property type="protein sequence ID" value="CDZ91419.1"/>
    <property type="molecule type" value="Genomic_DNA"/>
</dbReference>
<reference evidence="1 2" key="1">
    <citation type="journal article" date="2014" name="Genome Announc.">
        <title>Draft Genome Sequence of Propane- and Butane-Oxidizing Actinobacterium Rhodococcus ruber IEGM 231.</title>
        <authorList>
            <person name="Ivshina I.B."/>
            <person name="Kuyukina M.S."/>
            <person name="Krivoruchko A.V."/>
            <person name="Barbe V."/>
            <person name="Fischer C."/>
        </authorList>
    </citation>
    <scope>NUCLEOTIDE SEQUENCE [LARGE SCALE GENOMIC DNA]</scope>
</reference>
<gene>
    <name evidence="1" type="ORF">RHRU231_830008</name>
</gene>
<protein>
    <submittedName>
        <fullName evidence="1">Uncharacterized protein</fullName>
    </submittedName>
</protein>
<name>A0A098BRV5_9NOCA</name>
<evidence type="ECO:0000313" key="1">
    <source>
        <dbReference type="EMBL" id="CDZ91419.1"/>
    </source>
</evidence>
<organism evidence="1 2">
    <name type="scientific">Rhodococcus ruber</name>
    <dbReference type="NCBI Taxonomy" id="1830"/>
    <lineage>
        <taxon>Bacteria</taxon>
        <taxon>Bacillati</taxon>
        <taxon>Actinomycetota</taxon>
        <taxon>Actinomycetes</taxon>
        <taxon>Mycobacteriales</taxon>
        <taxon>Nocardiaceae</taxon>
        <taxon>Rhodococcus</taxon>
    </lineage>
</organism>
<dbReference type="eggNOG" id="ENOG5031ETD">
    <property type="taxonomic scope" value="Bacteria"/>
</dbReference>